<dbReference type="AlphaFoldDB" id="A0A558HG37"/>
<organism evidence="1 2">
    <name type="scientific">Cobetia crustatorum</name>
    <dbReference type="NCBI Taxonomy" id="553385"/>
    <lineage>
        <taxon>Bacteria</taxon>
        <taxon>Pseudomonadati</taxon>
        <taxon>Pseudomonadota</taxon>
        <taxon>Gammaproteobacteria</taxon>
        <taxon>Oceanospirillales</taxon>
        <taxon>Halomonadaceae</taxon>
        <taxon>Cobetia</taxon>
    </lineage>
</organism>
<evidence type="ECO:0000313" key="1">
    <source>
        <dbReference type="EMBL" id="TVU68091.1"/>
    </source>
</evidence>
<reference evidence="1 2" key="1">
    <citation type="submission" date="2019-07" db="EMBL/GenBank/DDBJ databases">
        <title>Diversity of Bacteria from Kongsfjorden, Arctic.</title>
        <authorList>
            <person name="Yu Y."/>
        </authorList>
    </citation>
    <scope>NUCLEOTIDE SEQUENCE [LARGE SCALE GENOMIC DNA]</scope>
    <source>
        <strain evidence="1 2">SM1923</strain>
    </source>
</reference>
<keyword evidence="2" id="KW-1185">Reference proteome</keyword>
<dbReference type="Proteomes" id="UP000319941">
    <property type="component" value="Unassembled WGS sequence"/>
</dbReference>
<dbReference type="EMBL" id="VNFH01000011">
    <property type="protein sequence ID" value="TVU68091.1"/>
    <property type="molecule type" value="Genomic_DNA"/>
</dbReference>
<proteinExistence type="predicted"/>
<comment type="caution">
    <text evidence="1">The sequence shown here is derived from an EMBL/GenBank/DDBJ whole genome shotgun (WGS) entry which is preliminary data.</text>
</comment>
<gene>
    <name evidence="1" type="ORF">FQP86_14970</name>
</gene>
<accession>A0A558HG37</accession>
<evidence type="ECO:0000313" key="2">
    <source>
        <dbReference type="Proteomes" id="UP000319941"/>
    </source>
</evidence>
<sequence>MPLGLRSLVTINGITASLIEHAACKGIGRGTLLSRMRRMGTDDPLLLLQPATPSRKPKPSPSLKERIKYVLGTKAGKLATAKRLGDYASLIQTSP</sequence>
<protein>
    <submittedName>
        <fullName evidence="1">Uncharacterized protein</fullName>
    </submittedName>
</protein>
<name>A0A558HG37_9GAMM</name>